<feature type="region of interest" description="Disordered" evidence="2">
    <location>
        <begin position="65"/>
        <end position="85"/>
    </location>
</feature>
<dbReference type="Proteomes" id="UP000621500">
    <property type="component" value="Unassembled WGS sequence"/>
</dbReference>
<comment type="caution">
    <text evidence="3">The sequence shown here is derived from an EMBL/GenBank/DDBJ whole genome shotgun (WGS) entry which is preliminary data.</text>
</comment>
<evidence type="ECO:0000256" key="2">
    <source>
        <dbReference type="SAM" id="MobiDB-lite"/>
    </source>
</evidence>
<evidence type="ECO:0000256" key="1">
    <source>
        <dbReference type="PROSITE-ProRule" id="PRU00221"/>
    </source>
</evidence>
<evidence type="ECO:0000313" key="3">
    <source>
        <dbReference type="EMBL" id="GIH00347.1"/>
    </source>
</evidence>
<gene>
    <name evidence="3" type="ORF">Pma05_69190</name>
</gene>
<dbReference type="PROSITE" id="PS50082">
    <property type="entry name" value="WD_REPEATS_2"/>
    <property type="match status" value="1"/>
</dbReference>
<accession>A0ABQ4F0E3</accession>
<dbReference type="InterPro" id="IPR001680">
    <property type="entry name" value="WD40_rpt"/>
</dbReference>
<sequence>MRAVAVATLDGRPVVVAGQDKAIQLWDLTTKQRIGEPLTGHTAWALWPPCTATRLPPSLTGGGRCGYGTSPHDGRSVRPWWSPTT</sequence>
<evidence type="ECO:0000313" key="4">
    <source>
        <dbReference type="Proteomes" id="UP000621500"/>
    </source>
</evidence>
<keyword evidence="1" id="KW-0853">WD repeat</keyword>
<feature type="repeat" description="WD" evidence="1">
    <location>
        <begin position="10"/>
        <end position="36"/>
    </location>
</feature>
<proteinExistence type="predicted"/>
<dbReference type="InterPro" id="IPR015943">
    <property type="entry name" value="WD40/YVTN_repeat-like_dom_sf"/>
</dbReference>
<name>A0ABQ4F0E3_9ACTN</name>
<reference evidence="3 4" key="1">
    <citation type="submission" date="2021-01" db="EMBL/GenBank/DDBJ databases">
        <title>Whole genome shotgun sequence of Plantactinospora mayteni NBRC 109088.</title>
        <authorList>
            <person name="Komaki H."/>
            <person name="Tamura T."/>
        </authorList>
    </citation>
    <scope>NUCLEOTIDE SEQUENCE [LARGE SCALE GENOMIC DNA]</scope>
    <source>
        <strain evidence="3 4">NBRC 109088</strain>
    </source>
</reference>
<protein>
    <submittedName>
        <fullName evidence="3">Uncharacterized protein</fullName>
    </submittedName>
</protein>
<organism evidence="3 4">
    <name type="scientific">Plantactinospora mayteni</name>
    <dbReference type="NCBI Taxonomy" id="566021"/>
    <lineage>
        <taxon>Bacteria</taxon>
        <taxon>Bacillati</taxon>
        <taxon>Actinomycetota</taxon>
        <taxon>Actinomycetes</taxon>
        <taxon>Micromonosporales</taxon>
        <taxon>Micromonosporaceae</taxon>
        <taxon>Plantactinospora</taxon>
    </lineage>
</organism>
<dbReference type="Gene3D" id="2.130.10.10">
    <property type="entry name" value="YVTN repeat-like/Quinoprotein amine dehydrogenase"/>
    <property type="match status" value="1"/>
</dbReference>
<keyword evidence="4" id="KW-1185">Reference proteome</keyword>
<dbReference type="EMBL" id="BONX01000052">
    <property type="protein sequence ID" value="GIH00347.1"/>
    <property type="molecule type" value="Genomic_DNA"/>
</dbReference>